<dbReference type="RefSeq" id="WP_172953127.1">
    <property type="nucleotide sequence ID" value="NZ_JAGBKN010000015.1"/>
</dbReference>
<gene>
    <name evidence="1" type="ORF">J3491_08100</name>
</gene>
<sequence length="193" mass="21902">MQGLIRPISLSLPILGSMFLLSCATLSKQQCLIGDWQTIGYNDGVAGYSSERLASHSKACAKAHVTPDYLAWERGRKLGLQQYCTSTNAYNVGRRGRRLNNVCPAAMVNHLQQANQHGLAYYRLDNQLDTDRRLLDEYQAEFDQLESGAMLDFANEKDARKRLLFLADELGSIKRRLDDTQRQLDMLNHTSKY</sequence>
<evidence type="ECO:0000313" key="1">
    <source>
        <dbReference type="EMBL" id="MBO1517292.1"/>
    </source>
</evidence>
<organism evidence="1 2">
    <name type="scientific">Psychrobacter halodurans</name>
    <dbReference type="NCBI Taxonomy" id="2818439"/>
    <lineage>
        <taxon>Bacteria</taxon>
        <taxon>Pseudomonadati</taxon>
        <taxon>Pseudomonadota</taxon>
        <taxon>Gammaproteobacteria</taxon>
        <taxon>Moraxellales</taxon>
        <taxon>Moraxellaceae</taxon>
        <taxon>Psychrobacter</taxon>
    </lineage>
</organism>
<reference evidence="1 2" key="1">
    <citation type="submission" date="2021-03" db="EMBL/GenBank/DDBJ databases">
        <authorList>
            <person name="Shang D.-D."/>
            <person name="Du Z.-J."/>
            <person name="Chen G.-J."/>
        </authorList>
    </citation>
    <scope>NUCLEOTIDE SEQUENCE [LARGE SCALE GENOMIC DNA]</scope>
    <source>
        <strain evidence="1 2">F2608</strain>
    </source>
</reference>
<dbReference type="PROSITE" id="PS51257">
    <property type="entry name" value="PROKAR_LIPOPROTEIN"/>
    <property type="match status" value="1"/>
</dbReference>
<keyword evidence="2" id="KW-1185">Reference proteome</keyword>
<accession>A0AAW4IYI6</accession>
<comment type="caution">
    <text evidence="1">The sequence shown here is derived from an EMBL/GenBank/DDBJ whole genome shotgun (WGS) entry which is preliminary data.</text>
</comment>
<dbReference type="InterPro" id="IPR021242">
    <property type="entry name" value="DUF2799"/>
</dbReference>
<dbReference type="Proteomes" id="UP000664161">
    <property type="component" value="Unassembled WGS sequence"/>
</dbReference>
<proteinExistence type="predicted"/>
<dbReference type="EMBL" id="JAGBKN010000015">
    <property type="protein sequence ID" value="MBO1517292.1"/>
    <property type="molecule type" value="Genomic_DNA"/>
</dbReference>
<protein>
    <submittedName>
        <fullName evidence="1">DUF2799 domain-containing protein</fullName>
    </submittedName>
</protein>
<name>A0AAW4IYI6_9GAMM</name>
<evidence type="ECO:0000313" key="2">
    <source>
        <dbReference type="Proteomes" id="UP000664161"/>
    </source>
</evidence>
<dbReference type="Pfam" id="PF10973">
    <property type="entry name" value="DUF2799"/>
    <property type="match status" value="1"/>
</dbReference>
<dbReference type="AlphaFoldDB" id="A0AAW4IYI6"/>